<keyword evidence="4" id="KW-0597">Phosphoprotein</keyword>
<dbReference type="PROSITE" id="PS00455">
    <property type="entry name" value="AMP_BINDING"/>
    <property type="match status" value="4"/>
</dbReference>
<dbReference type="SMART" id="SM00823">
    <property type="entry name" value="PKS_PP"/>
    <property type="match status" value="4"/>
</dbReference>
<dbReference type="PROSITE" id="PS50075">
    <property type="entry name" value="CARRIER"/>
    <property type="match status" value="4"/>
</dbReference>
<dbReference type="NCBIfam" id="TIGR01733">
    <property type="entry name" value="AA-adenyl-dom"/>
    <property type="match status" value="4"/>
</dbReference>
<dbReference type="InterPro" id="IPR023213">
    <property type="entry name" value="CAT-like_dom_sf"/>
</dbReference>
<dbReference type="InterPro" id="IPR020845">
    <property type="entry name" value="AMP-binding_CS"/>
</dbReference>
<dbReference type="PROSITE" id="PS00012">
    <property type="entry name" value="PHOSPHOPANTETHEINE"/>
    <property type="match status" value="4"/>
</dbReference>
<keyword evidence="3" id="KW-0596">Phosphopantetheine</keyword>
<evidence type="ECO:0000256" key="1">
    <source>
        <dbReference type="ARBA" id="ARBA00001957"/>
    </source>
</evidence>
<dbReference type="Pfam" id="PF00501">
    <property type="entry name" value="AMP-binding"/>
    <property type="match status" value="4"/>
</dbReference>
<evidence type="ECO:0000313" key="7">
    <source>
        <dbReference type="Proteomes" id="UP000016487"/>
    </source>
</evidence>
<dbReference type="CDD" id="cd19531">
    <property type="entry name" value="LCL_NRPS-like"/>
    <property type="match status" value="4"/>
</dbReference>
<dbReference type="InterPro" id="IPR036736">
    <property type="entry name" value="ACP-like_sf"/>
</dbReference>
<dbReference type="GO" id="GO:0031177">
    <property type="term" value="F:phosphopantetheine binding"/>
    <property type="evidence" value="ECO:0007669"/>
    <property type="project" value="InterPro"/>
</dbReference>
<feature type="domain" description="Carrier" evidence="5">
    <location>
        <begin position="3192"/>
        <end position="3269"/>
    </location>
</feature>
<comment type="similarity">
    <text evidence="2">Belongs to the ATP-dependent AMP-binding enzyme family.</text>
</comment>
<dbReference type="FunFam" id="3.30.300.30:FF:000015">
    <property type="entry name" value="Nonribosomal peptide synthase SidD"/>
    <property type="match status" value="3"/>
</dbReference>
<dbReference type="SUPFAM" id="SSF56801">
    <property type="entry name" value="Acetyl-CoA synthetase-like"/>
    <property type="match status" value="4"/>
</dbReference>
<dbReference type="InterPro" id="IPR001031">
    <property type="entry name" value="Thioesterase"/>
</dbReference>
<dbReference type="InterPro" id="IPR045851">
    <property type="entry name" value="AMP-bd_C_sf"/>
</dbReference>
<dbReference type="GO" id="GO:0044550">
    <property type="term" value="P:secondary metabolite biosynthetic process"/>
    <property type="evidence" value="ECO:0007669"/>
    <property type="project" value="UniProtKB-ARBA"/>
</dbReference>
<dbReference type="Gene3D" id="3.40.50.980">
    <property type="match status" value="8"/>
</dbReference>
<dbReference type="InterPro" id="IPR000873">
    <property type="entry name" value="AMP-dep_synth/lig_dom"/>
</dbReference>
<dbReference type="CDD" id="cd05930">
    <property type="entry name" value="A_NRPS"/>
    <property type="match status" value="3"/>
</dbReference>
<dbReference type="InterPro" id="IPR010071">
    <property type="entry name" value="AA_adenyl_dom"/>
</dbReference>
<dbReference type="InterPro" id="IPR009081">
    <property type="entry name" value="PP-bd_ACP"/>
</dbReference>
<evidence type="ECO:0000259" key="5">
    <source>
        <dbReference type="PROSITE" id="PS50075"/>
    </source>
</evidence>
<dbReference type="Gene3D" id="3.40.50.1820">
    <property type="entry name" value="alpha/beta hydrolase"/>
    <property type="match status" value="1"/>
</dbReference>
<dbReference type="PANTHER" id="PTHR45527:SF1">
    <property type="entry name" value="FATTY ACID SYNTHASE"/>
    <property type="match status" value="1"/>
</dbReference>
<accession>A0AAD4AGI6</accession>
<dbReference type="FunFam" id="3.40.50.980:FF:000001">
    <property type="entry name" value="Non-ribosomal peptide synthetase"/>
    <property type="match status" value="4"/>
</dbReference>
<organism evidence="6 7">
    <name type="scientific">Pseudoalteromonas citrea</name>
    <dbReference type="NCBI Taxonomy" id="43655"/>
    <lineage>
        <taxon>Bacteria</taxon>
        <taxon>Pseudomonadati</taxon>
        <taxon>Pseudomonadota</taxon>
        <taxon>Gammaproteobacteria</taxon>
        <taxon>Alteromonadales</taxon>
        <taxon>Pseudoalteromonadaceae</taxon>
        <taxon>Pseudoalteromonas</taxon>
    </lineage>
</organism>
<dbReference type="FunFam" id="3.40.50.12780:FF:000012">
    <property type="entry name" value="Non-ribosomal peptide synthetase"/>
    <property type="match status" value="3"/>
</dbReference>
<dbReference type="Gene3D" id="3.30.300.30">
    <property type="match status" value="4"/>
</dbReference>
<dbReference type="InterPro" id="IPR020806">
    <property type="entry name" value="PKS_PP-bd"/>
</dbReference>
<dbReference type="PANTHER" id="PTHR45527">
    <property type="entry name" value="NONRIBOSOMAL PEPTIDE SYNTHETASE"/>
    <property type="match status" value="1"/>
</dbReference>
<dbReference type="FunFam" id="3.30.559.10:FF:000012">
    <property type="entry name" value="Non-ribosomal peptide synthetase"/>
    <property type="match status" value="2"/>
</dbReference>
<dbReference type="CDD" id="cd12117">
    <property type="entry name" value="A_NRPS_Srf_like"/>
    <property type="match status" value="1"/>
</dbReference>
<protein>
    <submittedName>
        <fullName evidence="6">Arthrofactin-type cyclic lipopeptide synthetase C</fullName>
    </submittedName>
</protein>
<reference evidence="6" key="1">
    <citation type="journal article" date="2012" name="J. Bacteriol.">
        <title>Genome sequences of type strains of seven species of the marine bacterium Pseudoalteromonas.</title>
        <authorList>
            <person name="Xie B.B."/>
            <person name="Shu Y.L."/>
            <person name="Qin Q.L."/>
            <person name="Rong J.C."/>
            <person name="Zhang X.Y."/>
            <person name="Chen X.L."/>
            <person name="Shi M."/>
            <person name="He H.L."/>
            <person name="Zhou B.C."/>
            <person name="Zhang Y.Z."/>
        </authorList>
    </citation>
    <scope>NUCLEOTIDE SEQUENCE</scope>
    <source>
        <strain evidence="6">DSM 8771</strain>
    </source>
</reference>
<dbReference type="RefSeq" id="WP_192992822.1">
    <property type="nucleotide sequence ID" value="NZ_AHBZ03000023.1"/>
</dbReference>
<evidence type="ECO:0000313" key="6">
    <source>
        <dbReference type="EMBL" id="KAF7767737.1"/>
    </source>
</evidence>
<dbReference type="SUPFAM" id="SSF53474">
    <property type="entry name" value="alpha/beta-Hydrolases"/>
    <property type="match status" value="1"/>
</dbReference>
<proteinExistence type="inferred from homology"/>
<comment type="cofactor">
    <cofactor evidence="1">
        <name>pantetheine 4'-phosphate</name>
        <dbReference type="ChEBI" id="CHEBI:47942"/>
    </cofactor>
</comment>
<gene>
    <name evidence="6" type="primary">ofaC</name>
    <name evidence="6" type="ORF">PCIT_a3824</name>
</gene>
<dbReference type="GO" id="GO:0003824">
    <property type="term" value="F:catalytic activity"/>
    <property type="evidence" value="ECO:0007669"/>
    <property type="project" value="InterPro"/>
</dbReference>
<dbReference type="FunFam" id="2.30.38.10:FF:000001">
    <property type="entry name" value="Non-ribosomal peptide synthetase PvdI"/>
    <property type="match status" value="1"/>
</dbReference>
<dbReference type="FunFam" id="1.10.1200.10:FF:000005">
    <property type="entry name" value="Nonribosomal peptide synthetase 1"/>
    <property type="match status" value="3"/>
</dbReference>
<dbReference type="Gene3D" id="1.10.1200.10">
    <property type="entry name" value="ACP-like"/>
    <property type="match status" value="4"/>
</dbReference>
<dbReference type="NCBIfam" id="NF003417">
    <property type="entry name" value="PRK04813.1"/>
    <property type="match status" value="4"/>
</dbReference>
<dbReference type="Pfam" id="PF00550">
    <property type="entry name" value="PP-binding"/>
    <property type="match status" value="4"/>
</dbReference>
<dbReference type="InterPro" id="IPR025110">
    <property type="entry name" value="AMP-bd_C"/>
</dbReference>
<feature type="domain" description="Carrier" evidence="5">
    <location>
        <begin position="4259"/>
        <end position="4336"/>
    </location>
</feature>
<comment type="caution">
    <text evidence="6">The sequence shown here is derived from an EMBL/GenBank/DDBJ whole genome shotgun (WGS) entry which is preliminary data.</text>
</comment>
<dbReference type="InterPro" id="IPR006162">
    <property type="entry name" value="Ppantetheine_attach_site"/>
</dbReference>
<dbReference type="SUPFAM" id="SSF47336">
    <property type="entry name" value="ACP-like"/>
    <property type="match status" value="4"/>
</dbReference>
<dbReference type="SUPFAM" id="SSF52777">
    <property type="entry name" value="CoA-dependent acyltransferases"/>
    <property type="match status" value="8"/>
</dbReference>
<dbReference type="GO" id="GO:0043041">
    <property type="term" value="P:amino acid activation for nonribosomal peptide biosynthetic process"/>
    <property type="evidence" value="ECO:0007669"/>
    <property type="project" value="TreeGrafter"/>
</dbReference>
<dbReference type="Gene3D" id="2.30.38.10">
    <property type="entry name" value="Luciferase, Domain 3"/>
    <property type="match status" value="4"/>
</dbReference>
<dbReference type="InterPro" id="IPR001242">
    <property type="entry name" value="Condensation_dom"/>
</dbReference>
<evidence type="ECO:0000256" key="3">
    <source>
        <dbReference type="ARBA" id="ARBA00022450"/>
    </source>
</evidence>
<dbReference type="Gene3D" id="3.30.559.10">
    <property type="entry name" value="Chloramphenicol acetyltransferase-like domain"/>
    <property type="match status" value="4"/>
</dbReference>
<dbReference type="EMBL" id="AHBZ03000023">
    <property type="protein sequence ID" value="KAF7767737.1"/>
    <property type="molecule type" value="Genomic_DNA"/>
</dbReference>
<sequence>MKLKKLLDELKQAGVIFKIEEDRLKANIPKSITPELKKQLLLNKNELKDFLLRVNSASNKNSLMITKRPTDLQVRLSFSQERLWLIDQLQGDSSEYNRPALFHFRGAVQFDILKRVLSMIIDRHEILRTTYHEQDGIPYQCINPPCDIHLEKKYIDRHNLTSIIEAEVVKPFDLSSDLMVRLCVFLYQDRTEDSGVILLNLHHIATDGWSMEILTKEFFTLYTSLIEGGDSQLAELEIQYADYAHWQRETFQKEKLEGQLSYWEQQLEDVPGVHGLPLSYPRPAIKQHIGAVVKGSLSANVSQQLQALAKQHQLTPFMLLHGALSLLLSRHSNSHDIVIGTPVANRLQEALSPLIGFFVNTLVLRADTAHETLAEYFKHIRQVHLEAQSNQDVPFEQLVDRLKVPRGGAHSPLFQIMLTTSTDYGLSAAEEVSSLPGLALEGYDSGAVTAKFDLDINLSMSDEGVGLTWTYDISVFDEQMVSRLNTHLCRLLTSLAEVGEGTAAPHSLAMLSSAEEYHLVTELNDTGVTYPKELCIHELFEQQAQDNPDSVAVVFEDTQLTYGELNSQANQLAHYLVEKHNVKPDTLVGICVERSLEMVIGILGILKAGGAYVPLDPSYPQERLSYMIEDAGLEVVLSHESVVRVLGEFRGTVISLDSSELYAHYSPAELCKSALGLISSNLAYVIYTSGSTGKPKGVMIEHRSAQALMHEMSDWFAGVTRFGWGASYVFDASLQGLVCLFSGRTLIVVPEVIKTQPERLQDYIQSHYIELLDCTPSVLQFWLDTWHDFTPPHLLVGGEAISQALWQRLAGYTAEGIEIRNVYGPTECTVNSTMAHVSGKEVHIGKPLSYMRSYVLSDDACRGLVPYGSAGELYLGGDGLARGYLNQPTLTAERFIDNPYFDEYDPHSSKRLYRTGDLVRYLPDGNLEFIGRTDDQVKIRGFRIELGEVESQLAQQTGVDSALVVAKELAGSLQLIGYIKPDEVMDESAHSTYVNALKTSLKTTLPEYMVPSVLQVITQWPLTPNGKVDKKALPEPDSSVLQGAFVAPESATEHALAAIWSELLTIDAAHISRTANFFELGGHSLLSIRLIAAIRQQLSIELPVQTVFDTASLMALAEAVDAAQGNTIHAPLVAVTRSEGSEPVSFSQQRLWFIDKLQGGSPEYNMPMALTVQGQLDIDLINRVITEIVSRHEVLRSVYIEVDGQAQQVIKEMSDVSVTVMQEDVCHLQGEAQQHAVRALVEQEFVTPFDLADDAMMRVNYIHTSSDSGVLLFNMHHIASDGWSMDVLSQEFFALYDAFSAGKASPLPALAIQYADYAHWQREHLVGGELDKQLLYWEQQLEDVPGVHGLPLSYPRPAIKQHIGAVVKGSLSANVSQQLQALAKQHQLTPFMLLHGALSLLLSRHSNSHDIVIGTPVANRLQEALSPLIGFFVNTLVLRADTAHETLAEYFKHIRQVHLEAQSNQDVPFEQLVERLKVPRSAMHSPLFQIMMTMSTDYGVVERKERKVALPGVELQTYESETVQAKFDLNVGLSMTDEGVGISWTYDVGLFDEESIVRLNTHLCRLLTSLAEVGEGTAAPHSLAMLSSAEEYHLVTELNDTGVTYPKELCIHELFEQQAQDNPDSVAVVFEDTHLTYGELNSRANQLAHYLVEKQGVSPDKLVGLCLDRSLEMVVGILGILKAGGAYVPLDPSYPQERLSYMIDDAKLEVVLSQSSAVNALGEFSGNVVLLDSPEVYTHYSSGRLNRVAQGLTSANLAYVIYTSGSTGKPKGVMVEHRGVQNTLSDNILQMELAEHSVFYQSTSIGFDAATWVLWLTLQSGGTVRLADSNDYEEELLHYNDVTHIMMTPSMLELITPEKHTGVSHVIVGGEACSSELVHKWLERKVRFYNAYGPTETSICCSMWQATPHVAISVGKVISNSQAYILSEKGELQPNGTVGELYIGGVGLARGYLNRPDLTAERFVDNPFYDSKLESSSSRLYRTGDLVRYLPDGNLEFIGRADDQVKIRGFRIELGEVESQLAQQTGVDSALVVAKELAGSLQLIGYIKPDEVMDESAHSTYVNALKTSLKTTLPEYMVPSVLQVITQWPLTPNGKVDKKALPEPDSSVLQGAFVAPESATEHVLAAIWSELLTIDAAHISRTANFFELGGHSLLSIRLIAAIRQQLSIELPVQTVFDTASLMALAEAVDAAQGNTIHAPLVAVTRSEGSEPVSFSQQRLWFIDKLQGGSPEYNMPMALTVQGQLDIDLINRVITEIVSRHEVLRSVYIEVDGQAQQVIKEMSDVSVTVMQEDVCHLQGEAQQHAVRALVEQEFVTPFDLADDAMMRVNYIHTSSDSGVLLFNMHHIASDGWSMDVLSQEFFALYDAFSAGKASPLPALAIQYADYAHWQREHLVGGELDKQLLYWEQQLADVPGVHGLPLSYPRPAIKQHIGSVVTGGLPAEVAKQLQVVAKQHKLTPFMLLHGALSLLLARHSNSSDIVVGTPVANRTQSELAPLIGFFVNTLVLRAETDHETLAEYFQHIRQVHIGAQSNQDVPFEQLVDRLKVPRGGAHSPLFQIMLTTSTDYGLSAAEEVSSLPGLALEGYDSGAVTAKFDLDINLSMSDEGVGLTWTYDISVFDEQMVSRLNTHLCRLLTSLAEVGEGTAAPHSLAMLSSAEEYHLVTELNDTGVTYPKELCIHELFEQQAQDNPDSVAVVFEDTQLTYGELNSQANQLAHYLVEKHNVKPDTLVGICVERSLEMVIGILGILKAGGAYVPLDPSYPQERLSYMIEDAQLEVVLNHEATSDVLKAYTGEVVALNMPALYSSYSSSALCTAALGLASSNLAYVIYTSGSTGKPKGVLTPHIGVARLVINQGFMELNERTVMMQCANTAFDAATLELWGPLLNGGQCVLYPYVRLSIDLLNAELDKHSVNSLWLTAGFFREWAMYGSKPRALKQLLAGGDVLDLAAVREVQRNMPELLLINGYGPTENTTFSTTYKFAGQYTSEFVPIGKALSSDELYIMSPMQQLCPFGTVGELYVGGDGLARGYLNRPELTAERFIENPFYDAKGAHSSPRLYKTGDLVRYLPDGNLEFIGRADDQVKIRGFRIELGEVESQLAQQTGVDSALVVAKELAGSLQLIGYIKPDEVMDESAHSTYVNALKTSLKTTLPEYMVPSVLQVITQWPLTPNGKVDKKALPEPDSSVLQGAFVAPESATEHALAAIWSELLTIDAAHISRTANFFELGGHSLLSIRLIAAIRQQLSIELPVQTVFDTASLMALAEAVDAAQGNTIHAPLVAVTRSEGSEPVSFSQQRLWFIDKLQGGSPEYNMPMALTVQGQLDIDLINRVITEIVSRHEVLRSVYIEVDGQAQQVIKEMSDVSVTVMQEDVCHLQGEAQQHAVRALVEQEFVTPFDLADDVMMRVNYIHTSSDSGVLLFNMHHIASDGWSMDVLSQEFFALYDAFSAGKASPLPALAIQYADYAHWQREHLVGGELDKQLLYWEQQLADVPGVHGLPLSYPRPAIKQHIGAVVKGSLSANVSQQLQALAKQHQLTPFMLLHGALSLLLSRHSNSHDIVIGTPVANRLQEALSPLIGFFVNTLVLRADTAHETLAEYFKHIRQVHLEAQSNQDVPFEQLVDRLKVPRGGAHSPLFQIMLTTSTDYGLSAAEEVSSLPGLALEGYDSGAVTAKFDLDINLSMSDEGVGLTWTYDISVFDEQMVSRLNTHLCRLLTSLAEVGEGTAAPHSLAMLSSAEEYHLVTELNDTGVTYPKELCIHELFEQQAQDNPDSVAVVFEDTQLTYGELNSRANQLAHYLVEKQGVKPDRLVGICVERSLEMVIGILGILKAGGAYVPLDPSYPQERLSYMIEDAALDVILTQGEGVQALAGYSGNLVALEAGHEYEDYSKVGLAKSQLGLTSSHLAYVIYTSGSTGQPKGVMIEHSGVMNTISHNARAFELQTSSTFYQSTSIGFDAATWVVWLSLSSGSALRLASSFDFESELSNYSDVTHIMMTPSMLELIDERKVDRVTHVIVGGEQCSHGLIERWIGRNVQFYNAYGPTEVSICSSVWKARASEVTSIGQAVDNTQFLVLSKDSELVPKGIIGELYLGGEGLARGYLNRPTLTAERFIDNPYFDAAMPHSSSRLYRTGDLVRYLPDGNLEFIGRADDQVKIRGFRIELGEIEAQLTELAGVESALVVVKELAGSQQLVGYIKPKKTIGEAEQVAFMREVKADVSAVLPDHMVPSVLLEVSNWPLTPNGKIDKKALPIPGDDVLNSEYIAPNTEVEHTLVRIWSKLLKLEADTISVTANFFELGGHSLLIIKLVSEIELNYEVHIDIAQLFKAMSIQAQLKLIAKCKQNKERELIRTIHNHAEADSHVILIPGIASTERDFEDVMNYLLDQKLNVSVVHHLGLRNNEEPFSSIEVAVKAYAEELQLQQCKELILVGHSYGGVLALELANHLHSLDISVKTVMLDTYFEQHKFSRVKLLDIQKSDFPEHLKNLYLYQASLFRNYIPIVYEGALTMIFAGDSSMNSNTYHEYLEHTFKASTWKSYSIGGDHFSMLRGSGGRFISKCISSMT</sequence>
<name>A0AAD4AGI6_9GAMM</name>
<dbReference type="InterPro" id="IPR029058">
    <property type="entry name" value="AB_hydrolase_fold"/>
</dbReference>
<evidence type="ECO:0000256" key="2">
    <source>
        <dbReference type="ARBA" id="ARBA00006432"/>
    </source>
</evidence>
<reference evidence="6" key="2">
    <citation type="submission" date="2015-03" db="EMBL/GenBank/DDBJ databases">
        <title>Genome sequence of Pseudoalteromonas citrea.</title>
        <authorList>
            <person name="Xie B.-B."/>
            <person name="Rong J.-C."/>
            <person name="Qin Q.-L."/>
            <person name="Zhang Y.-Z."/>
        </authorList>
    </citation>
    <scope>NUCLEOTIDE SEQUENCE</scope>
    <source>
        <strain evidence="6">DSM 8771</strain>
    </source>
</reference>
<feature type="domain" description="Carrier" evidence="5">
    <location>
        <begin position="2115"/>
        <end position="2192"/>
    </location>
</feature>
<dbReference type="FunFam" id="3.30.300.30:FF:000010">
    <property type="entry name" value="Enterobactin synthetase component F"/>
    <property type="match status" value="1"/>
</dbReference>
<dbReference type="Pfam" id="PF00668">
    <property type="entry name" value="Condensation"/>
    <property type="match status" value="4"/>
</dbReference>
<feature type="domain" description="Carrier" evidence="5">
    <location>
        <begin position="1047"/>
        <end position="1124"/>
    </location>
</feature>
<dbReference type="Proteomes" id="UP000016487">
    <property type="component" value="Unassembled WGS sequence"/>
</dbReference>
<dbReference type="Pfam" id="PF00975">
    <property type="entry name" value="Thioesterase"/>
    <property type="match status" value="1"/>
</dbReference>
<dbReference type="Gene3D" id="3.30.559.30">
    <property type="entry name" value="Nonribosomal peptide synthetase, condensation domain"/>
    <property type="match status" value="4"/>
</dbReference>
<evidence type="ECO:0000256" key="4">
    <source>
        <dbReference type="ARBA" id="ARBA00022553"/>
    </source>
</evidence>
<dbReference type="Pfam" id="PF13193">
    <property type="entry name" value="AMP-binding_C"/>
    <property type="match status" value="1"/>
</dbReference>
<dbReference type="GO" id="GO:0005829">
    <property type="term" value="C:cytosol"/>
    <property type="evidence" value="ECO:0007669"/>
    <property type="project" value="TreeGrafter"/>
</dbReference>